<dbReference type="Gene3D" id="3.90.870.10">
    <property type="entry name" value="DHBP synthase"/>
    <property type="match status" value="1"/>
</dbReference>
<evidence type="ECO:0000256" key="1">
    <source>
        <dbReference type="ARBA" id="ARBA00004496"/>
    </source>
</evidence>
<reference evidence="8 9" key="1">
    <citation type="journal article" date="2017" name="ISME J.">
        <title>Potential for microbial H2 and metal transformations associated with novel bacteria and archaea in deep terrestrial subsurface sediments.</title>
        <authorList>
            <person name="Hernsdorf A.W."/>
            <person name="Amano Y."/>
            <person name="Miyakawa K."/>
            <person name="Ise K."/>
            <person name="Suzuki Y."/>
            <person name="Anantharaman K."/>
            <person name="Probst A."/>
            <person name="Burstein D."/>
            <person name="Thomas B.C."/>
            <person name="Banfield J.F."/>
        </authorList>
    </citation>
    <scope>NUCLEOTIDE SEQUENCE [LARGE SCALE GENOMIC DNA]</scope>
    <source>
        <strain evidence="8">HGW-Falkowbacteria-2</strain>
    </source>
</reference>
<dbReference type="GO" id="GO:0006450">
    <property type="term" value="P:regulation of translational fidelity"/>
    <property type="evidence" value="ECO:0007669"/>
    <property type="project" value="TreeGrafter"/>
</dbReference>
<dbReference type="Proteomes" id="UP000233325">
    <property type="component" value="Unassembled WGS sequence"/>
</dbReference>
<evidence type="ECO:0000256" key="6">
    <source>
        <dbReference type="ARBA" id="ARBA00048366"/>
    </source>
</evidence>
<keyword evidence="4" id="KW-0963">Cytoplasm</keyword>
<organism evidence="8 9">
    <name type="scientific">Candidatus Falkowbacteria bacterium HGW-Falkowbacteria-2</name>
    <dbReference type="NCBI Taxonomy" id="2013769"/>
    <lineage>
        <taxon>Bacteria</taxon>
        <taxon>Candidatus Falkowiibacteriota</taxon>
    </lineage>
</organism>
<dbReference type="PANTHER" id="PTHR17490:SF10">
    <property type="entry name" value="THREONYLCARBAMOYL-AMP SYNTHASE"/>
    <property type="match status" value="1"/>
</dbReference>
<evidence type="ECO:0000259" key="7">
    <source>
        <dbReference type="PROSITE" id="PS51163"/>
    </source>
</evidence>
<sequence length="196" mass="21937">MESARFEIDNIEFKKNILARLRAEQVVMLPTDTIYGLSARADSKSAIKRIYAIKKRDKSHPLLVLVSSLNMAKRYCEINSKQQEKLIELWSATRPTTVILKHRRLLPAALTADKEGLAVRLPKSEFLRKMIRSLGVPLISTSANFSGEPVLDGQSALKAFSKRPCPDFIVIGGKNRQAASRLVSLHSQGKVTILRK</sequence>
<evidence type="ECO:0000256" key="3">
    <source>
        <dbReference type="ARBA" id="ARBA00012584"/>
    </source>
</evidence>
<keyword evidence="5" id="KW-0808">Transferase</keyword>
<dbReference type="EC" id="2.7.7.87" evidence="3"/>
<comment type="subcellular location">
    <subcellularLocation>
        <location evidence="1">Cytoplasm</location>
    </subcellularLocation>
</comment>
<dbReference type="InterPro" id="IPR006070">
    <property type="entry name" value="Sua5-like_dom"/>
</dbReference>
<evidence type="ECO:0000256" key="2">
    <source>
        <dbReference type="ARBA" id="ARBA00007663"/>
    </source>
</evidence>
<dbReference type="GO" id="GO:0005737">
    <property type="term" value="C:cytoplasm"/>
    <property type="evidence" value="ECO:0007669"/>
    <property type="project" value="UniProtKB-SubCell"/>
</dbReference>
<dbReference type="EMBL" id="PHAH01000009">
    <property type="protein sequence ID" value="PKM88863.1"/>
    <property type="molecule type" value="Genomic_DNA"/>
</dbReference>
<protein>
    <recommendedName>
        <fullName evidence="3">L-threonylcarbamoyladenylate synthase</fullName>
        <ecNumber evidence="3">2.7.7.87</ecNumber>
    </recommendedName>
</protein>
<dbReference type="PANTHER" id="PTHR17490">
    <property type="entry name" value="SUA5"/>
    <property type="match status" value="1"/>
</dbReference>
<accession>A0A2N2E2C6</accession>
<dbReference type="InterPro" id="IPR017945">
    <property type="entry name" value="DHBP_synth_RibB-like_a/b_dom"/>
</dbReference>
<dbReference type="GO" id="GO:0000049">
    <property type="term" value="F:tRNA binding"/>
    <property type="evidence" value="ECO:0007669"/>
    <property type="project" value="TreeGrafter"/>
</dbReference>
<dbReference type="AlphaFoldDB" id="A0A2N2E2C6"/>
<name>A0A2N2E2C6_9BACT</name>
<evidence type="ECO:0000313" key="9">
    <source>
        <dbReference type="Proteomes" id="UP000233325"/>
    </source>
</evidence>
<dbReference type="SUPFAM" id="SSF55821">
    <property type="entry name" value="YrdC/RibB"/>
    <property type="match status" value="1"/>
</dbReference>
<proteinExistence type="inferred from homology"/>
<comment type="caution">
    <text evidence="8">The sequence shown here is derived from an EMBL/GenBank/DDBJ whole genome shotgun (WGS) entry which is preliminary data.</text>
</comment>
<evidence type="ECO:0000313" key="8">
    <source>
        <dbReference type="EMBL" id="PKM88863.1"/>
    </source>
</evidence>
<evidence type="ECO:0000256" key="5">
    <source>
        <dbReference type="ARBA" id="ARBA00022679"/>
    </source>
</evidence>
<dbReference type="PROSITE" id="PS51163">
    <property type="entry name" value="YRDC"/>
    <property type="match status" value="1"/>
</dbReference>
<dbReference type="GO" id="GO:0061710">
    <property type="term" value="F:L-threonylcarbamoyladenylate synthase"/>
    <property type="evidence" value="ECO:0007669"/>
    <property type="project" value="UniProtKB-EC"/>
</dbReference>
<evidence type="ECO:0000256" key="4">
    <source>
        <dbReference type="ARBA" id="ARBA00022490"/>
    </source>
</evidence>
<dbReference type="GO" id="GO:0003725">
    <property type="term" value="F:double-stranded RNA binding"/>
    <property type="evidence" value="ECO:0007669"/>
    <property type="project" value="InterPro"/>
</dbReference>
<comment type="catalytic activity">
    <reaction evidence="6">
        <text>L-threonine + hydrogencarbonate + ATP = L-threonylcarbamoyladenylate + diphosphate + H2O</text>
        <dbReference type="Rhea" id="RHEA:36407"/>
        <dbReference type="ChEBI" id="CHEBI:15377"/>
        <dbReference type="ChEBI" id="CHEBI:17544"/>
        <dbReference type="ChEBI" id="CHEBI:30616"/>
        <dbReference type="ChEBI" id="CHEBI:33019"/>
        <dbReference type="ChEBI" id="CHEBI:57926"/>
        <dbReference type="ChEBI" id="CHEBI:73682"/>
        <dbReference type="EC" id="2.7.7.87"/>
    </reaction>
</comment>
<dbReference type="Pfam" id="PF01300">
    <property type="entry name" value="Sua5_yciO_yrdC"/>
    <property type="match status" value="1"/>
</dbReference>
<comment type="similarity">
    <text evidence="2">Belongs to the SUA5 family.</text>
</comment>
<feature type="domain" description="YrdC-like" evidence="7">
    <location>
        <begin position="11"/>
        <end position="196"/>
    </location>
</feature>
<gene>
    <name evidence="8" type="ORF">CVU83_01005</name>
</gene>
<dbReference type="InterPro" id="IPR050156">
    <property type="entry name" value="TC-AMP_synthase_SUA5"/>
</dbReference>